<dbReference type="Gene3D" id="3.30.379.10">
    <property type="entry name" value="Chitobiase/beta-hexosaminidase domain 2-like"/>
    <property type="match status" value="1"/>
</dbReference>
<evidence type="ECO:0000313" key="10">
    <source>
        <dbReference type="EMBL" id="GGC69325.1"/>
    </source>
</evidence>
<evidence type="ECO:0000256" key="4">
    <source>
        <dbReference type="ARBA" id="ARBA00022801"/>
    </source>
</evidence>
<gene>
    <name evidence="10" type="ORF">GCM10011387_23400</name>
</gene>
<evidence type="ECO:0000256" key="5">
    <source>
        <dbReference type="ARBA" id="ARBA00023295"/>
    </source>
</evidence>
<keyword evidence="5" id="KW-0326">Glycosidase</keyword>
<reference evidence="10" key="1">
    <citation type="journal article" date="2014" name="Int. J. Syst. Evol. Microbiol.">
        <title>Complete genome sequence of Corynebacterium casei LMG S-19264T (=DSM 44701T), isolated from a smear-ripened cheese.</title>
        <authorList>
            <consortium name="US DOE Joint Genome Institute (JGI-PGF)"/>
            <person name="Walter F."/>
            <person name="Albersmeier A."/>
            <person name="Kalinowski J."/>
            <person name="Ruckert C."/>
        </authorList>
    </citation>
    <scope>NUCLEOTIDE SEQUENCE</scope>
    <source>
        <strain evidence="10">CGMCC 1.15343</strain>
    </source>
</reference>
<dbReference type="SUPFAM" id="SSF55545">
    <property type="entry name" value="beta-N-acetylhexosaminidase-like domain"/>
    <property type="match status" value="1"/>
</dbReference>
<feature type="active site" description="Proton donor" evidence="6">
    <location>
        <position position="370"/>
    </location>
</feature>
<dbReference type="PRINTS" id="PR00738">
    <property type="entry name" value="GLHYDRLASE20"/>
</dbReference>
<dbReference type="InterPro" id="IPR026876">
    <property type="entry name" value="Fn3_assoc_repeat"/>
</dbReference>
<evidence type="ECO:0000256" key="2">
    <source>
        <dbReference type="ARBA" id="ARBA00006285"/>
    </source>
</evidence>
<accession>A0A916UEU3</accession>
<dbReference type="InterPro" id="IPR029018">
    <property type="entry name" value="Hex-like_dom2"/>
</dbReference>
<dbReference type="Proteomes" id="UP000651668">
    <property type="component" value="Unassembled WGS sequence"/>
</dbReference>
<name>A0A916UEU3_9SPHI</name>
<comment type="caution">
    <text evidence="10">The sequence shown here is derived from an EMBL/GenBank/DDBJ whole genome shotgun (WGS) entry which is preliminary data.</text>
</comment>
<dbReference type="PANTHER" id="PTHR22600:SF57">
    <property type="entry name" value="BETA-N-ACETYLHEXOSAMINIDASE"/>
    <property type="match status" value="1"/>
</dbReference>
<dbReference type="GO" id="GO:0005975">
    <property type="term" value="P:carbohydrate metabolic process"/>
    <property type="evidence" value="ECO:0007669"/>
    <property type="project" value="InterPro"/>
</dbReference>
<dbReference type="EMBL" id="BMIL01000007">
    <property type="protein sequence ID" value="GGC69325.1"/>
    <property type="molecule type" value="Genomic_DNA"/>
</dbReference>
<evidence type="ECO:0000256" key="1">
    <source>
        <dbReference type="ARBA" id="ARBA00001231"/>
    </source>
</evidence>
<dbReference type="InterPro" id="IPR015882">
    <property type="entry name" value="HEX_bac_N"/>
</dbReference>
<dbReference type="EC" id="3.2.1.52" evidence="3"/>
<dbReference type="GO" id="GO:0030203">
    <property type="term" value="P:glycosaminoglycan metabolic process"/>
    <property type="evidence" value="ECO:0007669"/>
    <property type="project" value="TreeGrafter"/>
</dbReference>
<feature type="domain" description="Beta-hexosaminidase bacterial type N-terminal" evidence="9">
    <location>
        <begin position="42"/>
        <end position="175"/>
    </location>
</feature>
<feature type="chain" id="PRO_5037203325" description="beta-N-acetylhexosaminidase" evidence="7">
    <location>
        <begin position="20"/>
        <end position="652"/>
    </location>
</feature>
<dbReference type="InterPro" id="IPR017853">
    <property type="entry name" value="GH"/>
</dbReference>
<reference evidence="10" key="2">
    <citation type="submission" date="2020-09" db="EMBL/GenBank/DDBJ databases">
        <authorList>
            <person name="Sun Q."/>
            <person name="Zhou Y."/>
        </authorList>
    </citation>
    <scope>NUCLEOTIDE SEQUENCE</scope>
    <source>
        <strain evidence="10">CGMCC 1.15343</strain>
    </source>
</reference>
<dbReference type="CDD" id="cd06563">
    <property type="entry name" value="GH20_chitobiase-like"/>
    <property type="match status" value="1"/>
</dbReference>
<feature type="domain" description="Glycoside hydrolase family 20 catalytic" evidence="8">
    <location>
        <begin position="179"/>
        <end position="535"/>
    </location>
</feature>
<dbReference type="Pfam" id="PF13287">
    <property type="entry name" value="Fn3_assoc"/>
    <property type="match status" value="1"/>
</dbReference>
<dbReference type="Gene3D" id="3.20.20.80">
    <property type="entry name" value="Glycosidases"/>
    <property type="match status" value="1"/>
</dbReference>
<comment type="catalytic activity">
    <reaction evidence="1">
        <text>Hydrolysis of terminal non-reducing N-acetyl-D-hexosamine residues in N-acetyl-beta-D-hexosaminides.</text>
        <dbReference type="EC" id="3.2.1.52"/>
    </reaction>
</comment>
<dbReference type="Pfam" id="PF00728">
    <property type="entry name" value="Glyco_hydro_20"/>
    <property type="match status" value="1"/>
</dbReference>
<evidence type="ECO:0000256" key="6">
    <source>
        <dbReference type="PIRSR" id="PIRSR625705-1"/>
    </source>
</evidence>
<evidence type="ECO:0000259" key="8">
    <source>
        <dbReference type="Pfam" id="PF00728"/>
    </source>
</evidence>
<organism evidence="10 11">
    <name type="scientific">Pedobacter quisquiliarum</name>
    <dbReference type="NCBI Taxonomy" id="1834438"/>
    <lineage>
        <taxon>Bacteria</taxon>
        <taxon>Pseudomonadati</taxon>
        <taxon>Bacteroidota</taxon>
        <taxon>Sphingobacteriia</taxon>
        <taxon>Sphingobacteriales</taxon>
        <taxon>Sphingobacteriaceae</taxon>
        <taxon>Pedobacter</taxon>
    </lineage>
</organism>
<dbReference type="GO" id="GO:0016020">
    <property type="term" value="C:membrane"/>
    <property type="evidence" value="ECO:0007669"/>
    <property type="project" value="TreeGrafter"/>
</dbReference>
<dbReference type="InterPro" id="IPR025705">
    <property type="entry name" value="Beta_hexosaminidase_sua/sub"/>
</dbReference>
<dbReference type="GO" id="GO:0004563">
    <property type="term" value="F:beta-N-acetylhexosaminidase activity"/>
    <property type="evidence" value="ECO:0007669"/>
    <property type="project" value="UniProtKB-EC"/>
</dbReference>
<protein>
    <recommendedName>
        <fullName evidence="3">beta-N-acetylhexosaminidase</fullName>
        <ecNumber evidence="3">3.2.1.52</ecNumber>
    </recommendedName>
</protein>
<keyword evidence="7" id="KW-0732">Signal</keyword>
<dbReference type="Pfam" id="PF02838">
    <property type="entry name" value="Glyco_hydro_20b"/>
    <property type="match status" value="1"/>
</dbReference>
<dbReference type="PANTHER" id="PTHR22600">
    <property type="entry name" value="BETA-HEXOSAMINIDASE"/>
    <property type="match status" value="1"/>
</dbReference>
<sequence length="652" mass="73689">MKKVFQLLCLLCVAGQAYSQEQTQLISNVETESAAAISRPIAIIPEPVSLVKNAGVFVLPKKVIIQAEKSSTIKPALDYLQLHLSIPTGSFVSTQSDATSETIRFVLNPQPNPTLGKEGYQLSVTPKLITIKANTGAGLFYGVQSLLQLFPAEIASKEQVEGVKWTIPCVEVTDYPKLAWRGLMFDVARHFFTKNEVKQYIDAMVKYKYNLLHLHLTDDEGWRLEIKGLPKLTQVGAWRVKKEGNFGDFVPPTPTEPRDYGGFYTQDDIKEIIQYAKDRYVDIMPEIDVPGHSLAAIASYPELSCTPGAEKYQVRSGEKIMDWSRGAPPIALVDNTLCPANEKVYAFLDTVLTQVAALFPFEYIHLGGDEAPINFWQKNDAIKALMQREGMKKIEEVQGYFERRVKTIVESKGKKFIGWDEILENPMPANTTVMSWRGMKYGIEAAHKGHEVVMSPTTYAYIDYMQGDAITEPKVYASLRLNTSYEFEPIPKGVDAKLIKGGQANLWTEQVYNIRQAEYMTWPRGMAIAESVWSPSSKKNWNTFFSKVEDHFQRMDYAETKYSPSAYDPIFKASRATDRSLLIDLTTEVQGLDIYYSFDNSEPDRFYPKYTGKITPPKDATMFKVVTYKGKKQVGRIISMPIDELNKRAGKR</sequence>
<comment type="similarity">
    <text evidence="2">Belongs to the glycosyl hydrolase 20 family.</text>
</comment>
<dbReference type="RefSeq" id="WP_188627086.1">
    <property type="nucleotide sequence ID" value="NZ_BMIL01000007.1"/>
</dbReference>
<proteinExistence type="inferred from homology"/>
<feature type="signal peptide" evidence="7">
    <location>
        <begin position="1"/>
        <end position="19"/>
    </location>
</feature>
<evidence type="ECO:0000256" key="3">
    <source>
        <dbReference type="ARBA" id="ARBA00012663"/>
    </source>
</evidence>
<evidence type="ECO:0000256" key="7">
    <source>
        <dbReference type="SAM" id="SignalP"/>
    </source>
</evidence>
<evidence type="ECO:0000313" key="11">
    <source>
        <dbReference type="Proteomes" id="UP000651668"/>
    </source>
</evidence>
<dbReference type="SUPFAM" id="SSF51445">
    <property type="entry name" value="(Trans)glycosidases"/>
    <property type="match status" value="1"/>
</dbReference>
<dbReference type="InterPro" id="IPR015883">
    <property type="entry name" value="Glyco_hydro_20_cat"/>
</dbReference>
<keyword evidence="11" id="KW-1185">Reference proteome</keyword>
<dbReference type="AlphaFoldDB" id="A0A916UEU3"/>
<keyword evidence="4" id="KW-0378">Hydrolase</keyword>
<evidence type="ECO:0000259" key="9">
    <source>
        <dbReference type="Pfam" id="PF02838"/>
    </source>
</evidence>